<evidence type="ECO:0000256" key="2">
    <source>
        <dbReference type="SAM" id="MobiDB-lite"/>
    </source>
</evidence>
<dbReference type="STRING" id="708197.A0A161VRP7"/>
<dbReference type="AlphaFoldDB" id="A0A161VRP7"/>
<comment type="caution">
    <text evidence="4">The sequence shown here is derived from an EMBL/GenBank/DDBJ whole genome shotgun (WGS) entry which is preliminary data.</text>
</comment>
<feature type="region of interest" description="Disordered" evidence="2">
    <location>
        <begin position="435"/>
        <end position="508"/>
    </location>
</feature>
<feature type="compositionally biased region" description="Polar residues" evidence="2">
    <location>
        <begin position="399"/>
        <end position="421"/>
    </location>
</feature>
<dbReference type="Pfam" id="PF00385">
    <property type="entry name" value="Chromo"/>
    <property type="match status" value="1"/>
</dbReference>
<dbReference type="GO" id="GO:0006338">
    <property type="term" value="P:chromatin remodeling"/>
    <property type="evidence" value="ECO:0007669"/>
    <property type="project" value="UniProtKB-ARBA"/>
</dbReference>
<feature type="compositionally biased region" description="Acidic residues" evidence="2">
    <location>
        <begin position="611"/>
        <end position="642"/>
    </location>
</feature>
<dbReference type="InterPro" id="IPR023780">
    <property type="entry name" value="Chromo_domain"/>
</dbReference>
<proteinExistence type="predicted"/>
<organism evidence="4 5">
    <name type="scientific">Colletotrichum tofieldiae</name>
    <dbReference type="NCBI Taxonomy" id="708197"/>
    <lineage>
        <taxon>Eukaryota</taxon>
        <taxon>Fungi</taxon>
        <taxon>Dikarya</taxon>
        <taxon>Ascomycota</taxon>
        <taxon>Pezizomycotina</taxon>
        <taxon>Sordariomycetes</taxon>
        <taxon>Hypocreomycetidae</taxon>
        <taxon>Glomerellales</taxon>
        <taxon>Glomerellaceae</taxon>
        <taxon>Colletotrichum</taxon>
        <taxon>Colletotrichum spaethianum species complex</taxon>
    </lineage>
</organism>
<feature type="region of interest" description="Disordered" evidence="2">
    <location>
        <begin position="570"/>
        <end position="661"/>
    </location>
</feature>
<sequence>MSRPSTFVWFGRPTIGGSTCTSTSNTSSSGHHKYTSLRELAVVFEDIPTYRRYKPGTGPRLAPITLLPVRDTTAYIRDEFFVPPALSVDGKKRLQYVVGWTDLPAARLQVDAERICDYVSPMAYEEWCAARAAERDEEQRRIEEEENVRAVEEAEARESRIVRNGVKGPRGRKRKHPVAVEARTTLPLTKSPDANGEKKKSGRWRKDAPSLSTPSKRRIPEDFEGLDVEGDIEIDEAIFRQLNGEDQMSAEGSYDSGEQSSVPARLEPLAKKRRAKSPRLTLSRLVSGIETDSSRSTPFDSSRGGTSSPALPPLPQPGAASRSARPRETPILPPVPPASAPQTSTPTAPRTKTQPQKRSLLSIRHPSSTPQKPLLNAQTPTPKPAKVPSPATAPPTINPPMNGSETIYTPTPPRTSFTPLIQSTTPWTISLAASSAASKNVTKLTPSQPIQSIEQASSSTPKPKLPKPAVRDRNSPLKASYSAPPPTTAGSKQAVAKTFSTRGDQHAPEDDNIYEVLRLEGVQERIVRGKRVRFFHVRWKGTWPPDQNPTWEPEANIPRSLIKKYLLAHPNQQQQQQQQQQPSGHKTGAMDKYLVPSWPHRKYSSVSEAFEGGDTDDPAGEDGNNDDEQAVEDGDAEEDNGDEMLLVTDEPSQPVKPTFCL</sequence>
<evidence type="ECO:0000259" key="3">
    <source>
        <dbReference type="PROSITE" id="PS50013"/>
    </source>
</evidence>
<feature type="compositionally biased region" description="Low complexity" evidence="2">
    <location>
        <begin position="572"/>
        <end position="581"/>
    </location>
</feature>
<keyword evidence="5" id="KW-1185">Reference proteome</keyword>
<comment type="subunit">
    <text evidence="1">Component of the NuA4 histone acetyltransferase complex.</text>
</comment>
<dbReference type="EMBL" id="LFIV01000039">
    <property type="protein sequence ID" value="KZL73885.1"/>
    <property type="molecule type" value="Genomic_DNA"/>
</dbReference>
<gene>
    <name evidence="4" type="ORF">CT0861_08406</name>
</gene>
<dbReference type="InterPro" id="IPR016197">
    <property type="entry name" value="Chromo-like_dom_sf"/>
</dbReference>
<feature type="compositionally biased region" description="Polar residues" evidence="2">
    <location>
        <begin position="435"/>
        <end position="456"/>
    </location>
</feature>
<protein>
    <submittedName>
        <fullName evidence="4">Chromo domain-containing protein</fullName>
    </submittedName>
</protein>
<feature type="region of interest" description="Disordered" evidence="2">
    <location>
        <begin position="162"/>
        <end position="224"/>
    </location>
</feature>
<evidence type="ECO:0000313" key="4">
    <source>
        <dbReference type="EMBL" id="KZL73885.1"/>
    </source>
</evidence>
<dbReference type="PROSITE" id="PS50013">
    <property type="entry name" value="CHROMO_2"/>
    <property type="match status" value="1"/>
</dbReference>
<evidence type="ECO:0000256" key="1">
    <source>
        <dbReference type="ARBA" id="ARBA00011353"/>
    </source>
</evidence>
<dbReference type="CDD" id="cd00024">
    <property type="entry name" value="CD_CSD"/>
    <property type="match status" value="1"/>
</dbReference>
<dbReference type="SUPFAM" id="SSF54160">
    <property type="entry name" value="Chromo domain-like"/>
    <property type="match status" value="1"/>
</dbReference>
<feature type="compositionally biased region" description="Low complexity" evidence="2">
    <location>
        <begin position="340"/>
        <end position="351"/>
    </location>
</feature>
<reference evidence="4 5" key="1">
    <citation type="submission" date="2015-06" db="EMBL/GenBank/DDBJ databases">
        <title>Survival trade-offs in plant roots during colonization by closely related pathogenic and mutualistic fungi.</title>
        <authorList>
            <person name="Hacquard S."/>
            <person name="Kracher B."/>
            <person name="Hiruma K."/>
            <person name="Weinman A."/>
            <person name="Muench P."/>
            <person name="Garrido Oter R."/>
            <person name="Ver Loren van Themaat E."/>
            <person name="Dallerey J.-F."/>
            <person name="Damm U."/>
            <person name="Henrissat B."/>
            <person name="Lespinet O."/>
            <person name="Thon M."/>
            <person name="Kemen E."/>
            <person name="McHardy A.C."/>
            <person name="Schulze-Lefert P."/>
            <person name="O'Connell R.J."/>
        </authorList>
    </citation>
    <scope>NUCLEOTIDE SEQUENCE [LARGE SCALE GENOMIC DNA]</scope>
    <source>
        <strain evidence="4 5">0861</strain>
    </source>
</reference>
<dbReference type="InterPro" id="IPR000953">
    <property type="entry name" value="Chromo/chromo_shadow_dom"/>
</dbReference>
<dbReference type="Proteomes" id="UP000076552">
    <property type="component" value="Unassembled WGS sequence"/>
</dbReference>
<feature type="compositionally biased region" description="Polar residues" evidence="2">
    <location>
        <begin position="352"/>
        <end position="380"/>
    </location>
</feature>
<evidence type="ECO:0000313" key="5">
    <source>
        <dbReference type="Proteomes" id="UP000076552"/>
    </source>
</evidence>
<name>A0A161VRP7_9PEZI</name>
<feature type="domain" description="Chromo" evidence="3">
    <location>
        <begin position="521"/>
        <end position="581"/>
    </location>
</feature>
<accession>A0A161VRP7</accession>
<feature type="compositionally biased region" description="Polar residues" evidence="2">
    <location>
        <begin position="290"/>
        <end position="306"/>
    </location>
</feature>
<feature type="compositionally biased region" description="Basic and acidic residues" evidence="2">
    <location>
        <begin position="195"/>
        <end position="208"/>
    </location>
</feature>
<feature type="region of interest" description="Disordered" evidence="2">
    <location>
        <begin position="240"/>
        <end position="421"/>
    </location>
</feature>
<feature type="compositionally biased region" description="Pro residues" evidence="2">
    <location>
        <begin position="381"/>
        <end position="398"/>
    </location>
</feature>
<dbReference type="Gene3D" id="2.40.50.40">
    <property type="match status" value="1"/>
</dbReference>